<evidence type="ECO:0000259" key="1">
    <source>
        <dbReference type="PROSITE" id="PS51085"/>
    </source>
</evidence>
<dbReference type="InterPro" id="IPR036010">
    <property type="entry name" value="2Fe-2S_ferredoxin-like_sf"/>
</dbReference>
<dbReference type="Gene3D" id="3.10.20.880">
    <property type="match status" value="1"/>
</dbReference>
<dbReference type="Pfam" id="PF00111">
    <property type="entry name" value="Fer2"/>
    <property type="match status" value="1"/>
</dbReference>
<gene>
    <name evidence="2" type="ORF">CCDG5_1271</name>
</gene>
<dbReference type="HOGENOM" id="CLU_019091_0_0_9"/>
<evidence type="ECO:0000313" key="2">
    <source>
        <dbReference type="EMBL" id="CDZ24385.1"/>
    </source>
</evidence>
<dbReference type="InterPro" id="IPR040506">
    <property type="entry name" value="RACo_linker"/>
</dbReference>
<dbReference type="PATRIC" id="fig|29343.3.peg.1339"/>
<name>A0A078KTA4_9FIRM</name>
<sequence length="602" mass="65431">MKYQITVSNGDFKKTVMAKRGETLLNVLQENNLIGDFPCAGNGTCGKCRVRVISGVAEVTDEDRTHLSRREIEEGYRISCRLKITSPMEVSVSNVPQDYLILTQGKKQKIKIASPVKKCHIVLKKDDFNDGRSDLKRVSDSMGINRITANPAVLRDLNKKIKLSGCDFTVTTYNNTLIDVESGDTTSSKFGIAVDIGTTTVVSFLIDLSSGKIIDKEAETNSQRRYGADVISRIDFTDKNSDGTQILSNLIKNQINGMVDSMCTRSGVKRHNIYEMTVTGNTIMLHFFLGLPTKNIAVAPFTPIITEAVKFRAEEVGIKINGIVSVMPGIASYVGGDITAGILACGMMESNKYSLLIDLGTNGEIALGSSQGVTSCAVAAGPAFEGGNIKCGVGGVKGAIYSVDLDKPDICKTIGDEQACGICGSGVIDAVSELLKHDIIDYTGRFADKEAISNVDLRDRLIEDNYGRQFILAEKSQQGHPIVITQKDIREVQLAKAAVAAGIQVLLKESDVSCEDIEKVYVAGGFGSYMNIESALNIGLIPSELKDKISFVGNTAGMGAVLYLLSKRYREKAETITRRAAYIELSNKPEFQNFYIENMTFE</sequence>
<dbReference type="SUPFAM" id="SSF54292">
    <property type="entry name" value="2Fe-2S ferredoxin-like"/>
    <property type="match status" value="1"/>
</dbReference>
<accession>A0A078KTA4</accession>
<dbReference type="Proteomes" id="UP000032431">
    <property type="component" value="Chromosome I"/>
</dbReference>
<dbReference type="InterPro" id="IPR001041">
    <property type="entry name" value="2Fe-2S_ferredoxin-type"/>
</dbReference>
<dbReference type="CDD" id="cd00207">
    <property type="entry name" value="fer2"/>
    <property type="match status" value="1"/>
</dbReference>
<organism evidence="2 3">
    <name type="scientific">[Clostridium] cellulosi</name>
    <dbReference type="NCBI Taxonomy" id="29343"/>
    <lineage>
        <taxon>Bacteria</taxon>
        <taxon>Bacillati</taxon>
        <taxon>Bacillota</taxon>
        <taxon>Clostridia</taxon>
        <taxon>Eubacteriales</taxon>
        <taxon>Oscillospiraceae</taxon>
        <taxon>Oscillospiraceae incertae sedis</taxon>
    </lineage>
</organism>
<dbReference type="InterPro" id="IPR027980">
    <property type="entry name" value="RACo_C"/>
</dbReference>
<dbReference type="Gene3D" id="3.10.20.30">
    <property type="match status" value="1"/>
</dbReference>
<dbReference type="Pfam" id="PF17650">
    <property type="entry name" value="RACo_linker"/>
    <property type="match status" value="1"/>
</dbReference>
<dbReference type="STRING" id="29343.CCDG5_1271"/>
<protein>
    <submittedName>
        <fullName evidence="2">Ferredoxin</fullName>
    </submittedName>
</protein>
<dbReference type="GO" id="GO:0051536">
    <property type="term" value="F:iron-sulfur cluster binding"/>
    <property type="evidence" value="ECO:0007669"/>
    <property type="project" value="InterPro"/>
</dbReference>
<reference evidence="3" key="1">
    <citation type="submission" date="2014-07" db="EMBL/GenBank/DDBJ databases">
        <authorList>
            <person name="Wibberg D."/>
        </authorList>
    </citation>
    <scope>NUCLEOTIDE SEQUENCE [LARGE SCALE GENOMIC DNA]</scope>
    <source>
        <strain evidence="3">DG5</strain>
    </source>
</reference>
<dbReference type="PANTHER" id="PTHR42895">
    <property type="entry name" value="IRON-SULFUR CLUSTER-BINDING PROTEIN-RELATED"/>
    <property type="match status" value="1"/>
</dbReference>
<dbReference type="SUPFAM" id="SSF53067">
    <property type="entry name" value="Actin-like ATPase domain"/>
    <property type="match status" value="1"/>
</dbReference>
<dbReference type="InterPro" id="IPR012675">
    <property type="entry name" value="Beta-grasp_dom_sf"/>
</dbReference>
<keyword evidence="3" id="KW-1185">Reference proteome</keyword>
<feature type="domain" description="2Fe-2S ferredoxin-type" evidence="1">
    <location>
        <begin position="3"/>
        <end position="98"/>
    </location>
</feature>
<dbReference type="Pfam" id="PF17651">
    <property type="entry name" value="Raco_middle"/>
    <property type="match status" value="1"/>
</dbReference>
<dbReference type="OrthoDB" id="9810588at2"/>
<dbReference type="InterPro" id="IPR042259">
    <property type="entry name" value="Raco-like_middle_sf"/>
</dbReference>
<dbReference type="PANTHER" id="PTHR42895:SF1">
    <property type="entry name" value="IRON-SULFUR CLUSTER PROTEIN"/>
    <property type="match status" value="1"/>
</dbReference>
<dbReference type="EMBL" id="LM995447">
    <property type="protein sequence ID" value="CDZ24385.1"/>
    <property type="molecule type" value="Genomic_DNA"/>
</dbReference>
<dbReference type="Pfam" id="PF14574">
    <property type="entry name" value="RACo_C_ter"/>
    <property type="match status" value="1"/>
</dbReference>
<dbReference type="InterPro" id="IPR043129">
    <property type="entry name" value="ATPase_NBD"/>
</dbReference>
<dbReference type="InterPro" id="IPR052911">
    <property type="entry name" value="Corrinoid_activation_enz"/>
</dbReference>
<dbReference type="KEGG" id="ccel:CCDG5_1271"/>
<dbReference type="Gene3D" id="3.30.420.480">
    <property type="entry name" value="Domain of unknown function (DUF4445)"/>
    <property type="match status" value="1"/>
</dbReference>
<dbReference type="InterPro" id="IPR041414">
    <property type="entry name" value="Raco-like_middle"/>
</dbReference>
<evidence type="ECO:0000313" key="3">
    <source>
        <dbReference type="Proteomes" id="UP000032431"/>
    </source>
</evidence>
<proteinExistence type="predicted"/>
<dbReference type="AlphaFoldDB" id="A0A078KTA4"/>
<dbReference type="PROSITE" id="PS51085">
    <property type="entry name" value="2FE2S_FER_2"/>
    <property type="match status" value="1"/>
</dbReference>